<organism evidence="1 2">
    <name type="scientific">Nesidiocoris tenuis</name>
    <dbReference type="NCBI Taxonomy" id="355587"/>
    <lineage>
        <taxon>Eukaryota</taxon>
        <taxon>Metazoa</taxon>
        <taxon>Ecdysozoa</taxon>
        <taxon>Arthropoda</taxon>
        <taxon>Hexapoda</taxon>
        <taxon>Insecta</taxon>
        <taxon>Pterygota</taxon>
        <taxon>Neoptera</taxon>
        <taxon>Paraneoptera</taxon>
        <taxon>Hemiptera</taxon>
        <taxon>Heteroptera</taxon>
        <taxon>Panheteroptera</taxon>
        <taxon>Cimicomorpha</taxon>
        <taxon>Miridae</taxon>
        <taxon>Dicyphina</taxon>
        <taxon>Nesidiocoris</taxon>
    </lineage>
</organism>
<sequence>MILRNEPRTEPPPRILPRMRTSFLRTSVASHRPSGFSWPRRLSTRTSDANGSVHATLTRAQLQQSQSPRCLRALTIRSQDGVVGMTMGTWFRTPMKFIISLLLFELFIESSRLLKGMNCLGPTTSNRGTLVEQELRGQDPKFLYYINGVNDHRNGRSHQPRIRVNQDIPS</sequence>
<evidence type="ECO:0000313" key="1">
    <source>
        <dbReference type="EMBL" id="CAB0004003.1"/>
    </source>
</evidence>
<protein>
    <submittedName>
        <fullName evidence="1">Uncharacterized protein</fullName>
    </submittedName>
</protein>
<reference evidence="1 2" key="1">
    <citation type="submission" date="2020-02" db="EMBL/GenBank/DDBJ databases">
        <authorList>
            <person name="Ferguson B K."/>
        </authorList>
    </citation>
    <scope>NUCLEOTIDE SEQUENCE [LARGE SCALE GENOMIC DNA]</scope>
</reference>
<dbReference type="Proteomes" id="UP000479000">
    <property type="component" value="Unassembled WGS sequence"/>
</dbReference>
<name>A0A6H5GKV0_9HEMI</name>
<dbReference type="AlphaFoldDB" id="A0A6H5GKV0"/>
<keyword evidence="2" id="KW-1185">Reference proteome</keyword>
<accession>A0A6H5GKV0</accession>
<gene>
    <name evidence="1" type="ORF">NTEN_LOCUS9480</name>
</gene>
<proteinExistence type="predicted"/>
<dbReference type="EMBL" id="CADCXU010014318">
    <property type="protein sequence ID" value="CAB0004003.1"/>
    <property type="molecule type" value="Genomic_DNA"/>
</dbReference>
<evidence type="ECO:0000313" key="2">
    <source>
        <dbReference type="Proteomes" id="UP000479000"/>
    </source>
</evidence>